<sequence>MSNSFDTPLRTQQSYTEDELYGLHVFSYRRLTTNGGTGPRKQLIVFITRASEDSGQLDKLQKQLDQGMINVRSVYSNSFRWRKSEGTKLLAQLILGDFQAEKQVDRHKIDEMKLAENLIFTMPESDASFITMEATLMNESRDIILQTGELNLQLSIFQGETRPGVENEHEGTQPIEMEA</sequence>
<organism evidence="1 2">
    <name type="scientific">Stylophora pistillata</name>
    <name type="common">Smooth cauliflower coral</name>
    <dbReference type="NCBI Taxonomy" id="50429"/>
    <lineage>
        <taxon>Eukaryota</taxon>
        <taxon>Metazoa</taxon>
        <taxon>Cnidaria</taxon>
        <taxon>Anthozoa</taxon>
        <taxon>Hexacorallia</taxon>
        <taxon>Scleractinia</taxon>
        <taxon>Astrocoeniina</taxon>
        <taxon>Pocilloporidae</taxon>
        <taxon>Stylophora</taxon>
    </lineage>
</organism>
<reference evidence="2" key="1">
    <citation type="journal article" date="2017" name="bioRxiv">
        <title>Comparative analysis of the genomes of Stylophora pistillata and Acropora digitifera provides evidence for extensive differences between species of corals.</title>
        <authorList>
            <person name="Voolstra C.R."/>
            <person name="Li Y."/>
            <person name="Liew Y.J."/>
            <person name="Baumgarten S."/>
            <person name="Zoccola D."/>
            <person name="Flot J.-F."/>
            <person name="Tambutte S."/>
            <person name="Allemand D."/>
            <person name="Aranda M."/>
        </authorList>
    </citation>
    <scope>NUCLEOTIDE SEQUENCE [LARGE SCALE GENOMIC DNA]</scope>
</reference>
<protein>
    <submittedName>
        <fullName evidence="1">Uncharacterized protein</fullName>
    </submittedName>
</protein>
<dbReference type="OrthoDB" id="5947784at2759"/>
<proteinExistence type="predicted"/>
<gene>
    <name evidence="1" type="ORF">AWC38_SpisGene24861</name>
</gene>
<dbReference type="EMBL" id="LSMT01002567">
    <property type="protein sequence ID" value="PFX11417.1"/>
    <property type="molecule type" value="Genomic_DNA"/>
</dbReference>
<evidence type="ECO:0000313" key="1">
    <source>
        <dbReference type="EMBL" id="PFX11417.1"/>
    </source>
</evidence>
<evidence type="ECO:0000313" key="2">
    <source>
        <dbReference type="Proteomes" id="UP000225706"/>
    </source>
</evidence>
<dbReference type="Proteomes" id="UP000225706">
    <property type="component" value="Unassembled WGS sequence"/>
</dbReference>
<keyword evidence="2" id="KW-1185">Reference proteome</keyword>
<name>A0A2B4R4X0_STYPI</name>
<comment type="caution">
    <text evidence="1">The sequence shown here is derived from an EMBL/GenBank/DDBJ whole genome shotgun (WGS) entry which is preliminary data.</text>
</comment>
<dbReference type="AlphaFoldDB" id="A0A2B4R4X0"/>
<accession>A0A2B4R4X0</accession>